<proteinExistence type="inferred from homology"/>
<evidence type="ECO:0000259" key="12">
    <source>
        <dbReference type="Pfam" id="PF00149"/>
    </source>
</evidence>
<evidence type="ECO:0000256" key="9">
    <source>
        <dbReference type="ARBA" id="ARBA00022801"/>
    </source>
</evidence>
<evidence type="ECO:0000256" key="5">
    <source>
        <dbReference type="ARBA" id="ARBA00006654"/>
    </source>
</evidence>
<dbReference type="RefSeq" id="WP_419096047.1">
    <property type="nucleotide sequence ID" value="NZ_JAFBDZ010000002.1"/>
</dbReference>
<evidence type="ECO:0000256" key="4">
    <source>
        <dbReference type="ARBA" id="ARBA00004196"/>
    </source>
</evidence>
<dbReference type="PRINTS" id="PR01607">
    <property type="entry name" value="APYRASEFAMLY"/>
</dbReference>
<keyword evidence="15" id="KW-1185">Reference proteome</keyword>
<gene>
    <name evidence="14" type="ORF">JOC86_002094</name>
</gene>
<feature type="chain" id="PRO_5044964689" evidence="11">
    <location>
        <begin position="24"/>
        <end position="681"/>
    </location>
</feature>
<name>A0ABS2NCH2_9BACI</name>
<dbReference type="InterPro" id="IPR008334">
    <property type="entry name" value="5'-Nucleotdase_C"/>
</dbReference>
<dbReference type="InterPro" id="IPR029052">
    <property type="entry name" value="Metallo-depent_PP-like"/>
</dbReference>
<dbReference type="Proteomes" id="UP001646157">
    <property type="component" value="Unassembled WGS sequence"/>
</dbReference>
<keyword evidence="10" id="KW-0511">Multifunctional enzyme</keyword>
<dbReference type="InterPro" id="IPR004843">
    <property type="entry name" value="Calcineurin-like_PHP"/>
</dbReference>
<dbReference type="PANTHER" id="PTHR11575">
    <property type="entry name" value="5'-NUCLEOTIDASE-RELATED"/>
    <property type="match status" value="1"/>
</dbReference>
<evidence type="ECO:0000256" key="10">
    <source>
        <dbReference type="ARBA" id="ARBA00023268"/>
    </source>
</evidence>
<sequence length="681" mass="75317">MRKPFRTLSKTVLATTMALSVFALPISLDGVIAAKPEHAGKPSKAGKHEVNLRILGTTDIHTHLYNYDYYKDAETIEFGLAKTATLIKEARSEVENTLLFDNGDLIQGNPLGDYKAKVDRLEDGEVHPVFKAMELLNYDGATVGNHEFNYGLDYLDEVLDDAPFPYVNANVYKDDGDDNPNNDHNYFKPYQIINKKVKDVNGKTKVIQIGVIGAVTPQITQWDKANLDGKVITKDIVKSVESNIPKMKEEGADLIIVLSHSGMGDAKYSEFEENAAYDLTKVEGVDAIISGHNHKTFPGDFGDLPGVDTDKGTVNGVPFIMPGNWGNQLGVMDLTIKKIKGKWQVTRSETELRAIFRSYKENGQTKKESLADPDPAILEVVKEDHEATVNYVRQPVGQTSAGIHSYFALVQDDPSIQIVTNAQKWYIEKQLKGTPNEDLPILSAGAPFKAGGRNGANYYTYIPEGTIAIKNVSDLYLYPNTVATVKVTGADVKEWLEMSAGQFNQMKEEASGEQALINNDFPTYNYDVIDGVTYEIDVTEQAKYDGDGNVINPEANRIKNLQYNGQPIDVNQEFIVVTNNYRASGTFPGVRNNTGVELYPDENRQAIIDFIREKGTIDPSADNNWTFAPVGHAVNATFESSMDAQKALRENSPIEYQGEGTNGFGKYSIQFPKADSSKVNK</sequence>
<keyword evidence="7 11" id="KW-0732">Signal</keyword>
<keyword evidence="9 11" id="KW-0378">Hydrolase</keyword>
<keyword evidence="8 11" id="KW-0547">Nucleotide-binding</keyword>
<evidence type="ECO:0000256" key="11">
    <source>
        <dbReference type="RuleBase" id="RU362119"/>
    </source>
</evidence>
<comment type="subcellular location">
    <subcellularLocation>
        <location evidence="4">Cell envelope</location>
    </subcellularLocation>
</comment>
<dbReference type="InterPro" id="IPR006179">
    <property type="entry name" value="5_nucleotidase/apyrase"/>
</dbReference>
<feature type="domain" description="5'-Nucleotidase C-terminal" evidence="13">
    <location>
        <begin position="397"/>
        <end position="585"/>
    </location>
</feature>
<reference evidence="14 15" key="1">
    <citation type="submission" date="2021-01" db="EMBL/GenBank/DDBJ databases">
        <title>Genomic Encyclopedia of Type Strains, Phase IV (KMG-IV): sequencing the most valuable type-strain genomes for metagenomic binning, comparative biology and taxonomic classification.</title>
        <authorList>
            <person name="Goeker M."/>
        </authorList>
    </citation>
    <scope>NUCLEOTIDE SEQUENCE [LARGE SCALE GENOMIC DNA]</scope>
    <source>
        <strain evidence="14 15">DSM 24834</strain>
    </source>
</reference>
<protein>
    <submittedName>
        <fullName evidence="14">2',3'-cyclic-nucleotide 2'-phosphodiesterase</fullName>
    </submittedName>
</protein>
<dbReference type="SUPFAM" id="SSF55816">
    <property type="entry name" value="5'-nucleotidase (syn. UDP-sugar hydrolase), C-terminal domain"/>
    <property type="match status" value="1"/>
</dbReference>
<dbReference type="SUPFAM" id="SSF56300">
    <property type="entry name" value="Metallo-dependent phosphatases"/>
    <property type="match status" value="1"/>
</dbReference>
<organism evidence="14 15">
    <name type="scientific">Rossellomorea pakistanensis</name>
    <dbReference type="NCBI Taxonomy" id="992288"/>
    <lineage>
        <taxon>Bacteria</taxon>
        <taxon>Bacillati</taxon>
        <taxon>Bacillota</taxon>
        <taxon>Bacilli</taxon>
        <taxon>Bacillales</taxon>
        <taxon>Bacillaceae</taxon>
        <taxon>Rossellomorea</taxon>
    </lineage>
</organism>
<dbReference type="Gene3D" id="3.90.780.10">
    <property type="entry name" value="5'-Nucleotidase, C-terminal domain"/>
    <property type="match status" value="1"/>
</dbReference>
<feature type="signal peptide" evidence="11">
    <location>
        <begin position="1"/>
        <end position="23"/>
    </location>
</feature>
<dbReference type="InterPro" id="IPR041827">
    <property type="entry name" value="CpdB_N"/>
</dbReference>
<keyword evidence="6" id="KW-0479">Metal-binding</keyword>
<dbReference type="Pfam" id="PF02872">
    <property type="entry name" value="5_nucleotid_C"/>
    <property type="match status" value="1"/>
</dbReference>
<evidence type="ECO:0000256" key="3">
    <source>
        <dbReference type="ARBA" id="ARBA00001968"/>
    </source>
</evidence>
<evidence type="ECO:0000256" key="1">
    <source>
        <dbReference type="ARBA" id="ARBA00000527"/>
    </source>
</evidence>
<evidence type="ECO:0000259" key="13">
    <source>
        <dbReference type="Pfam" id="PF02872"/>
    </source>
</evidence>
<feature type="domain" description="Calcineurin-like phosphoesterase" evidence="12">
    <location>
        <begin position="52"/>
        <end position="295"/>
    </location>
</feature>
<dbReference type="InterPro" id="IPR006146">
    <property type="entry name" value="5'-Nucleotdase_CS"/>
</dbReference>
<evidence type="ECO:0000256" key="7">
    <source>
        <dbReference type="ARBA" id="ARBA00022729"/>
    </source>
</evidence>
<dbReference type="InterPro" id="IPR036907">
    <property type="entry name" value="5'-Nucleotdase_C_sf"/>
</dbReference>
<dbReference type="PROSITE" id="PS00786">
    <property type="entry name" value="5_NUCLEOTIDASE_2"/>
    <property type="match status" value="1"/>
</dbReference>
<dbReference type="EMBL" id="JAFBDZ010000002">
    <property type="protein sequence ID" value="MBM7585552.1"/>
    <property type="molecule type" value="Genomic_DNA"/>
</dbReference>
<dbReference type="Pfam" id="PF00149">
    <property type="entry name" value="Metallophos"/>
    <property type="match status" value="1"/>
</dbReference>
<dbReference type="CDD" id="cd07410">
    <property type="entry name" value="MPP_CpdB_N"/>
    <property type="match status" value="1"/>
</dbReference>
<comment type="catalytic activity">
    <reaction evidence="2">
        <text>a nucleoside 2',3'-cyclic phosphate + H2O = a nucleoside 3'-phosphate + H(+)</text>
        <dbReference type="Rhea" id="RHEA:19621"/>
        <dbReference type="ChEBI" id="CHEBI:15377"/>
        <dbReference type="ChEBI" id="CHEBI:15378"/>
        <dbReference type="ChEBI" id="CHEBI:66949"/>
        <dbReference type="ChEBI" id="CHEBI:66954"/>
        <dbReference type="EC" id="3.1.4.16"/>
    </reaction>
</comment>
<evidence type="ECO:0000256" key="2">
    <source>
        <dbReference type="ARBA" id="ARBA00001730"/>
    </source>
</evidence>
<evidence type="ECO:0000256" key="8">
    <source>
        <dbReference type="ARBA" id="ARBA00022741"/>
    </source>
</evidence>
<evidence type="ECO:0000313" key="14">
    <source>
        <dbReference type="EMBL" id="MBM7585552.1"/>
    </source>
</evidence>
<dbReference type="PANTHER" id="PTHR11575:SF6">
    <property type="entry name" value="2',3'-CYCLIC-NUCLEOTIDE 2'-PHOSPHODIESTERASE_3'-NUCLEOTIDASE"/>
    <property type="match status" value="1"/>
</dbReference>
<evidence type="ECO:0000256" key="6">
    <source>
        <dbReference type="ARBA" id="ARBA00022723"/>
    </source>
</evidence>
<comment type="similarity">
    <text evidence="5 11">Belongs to the 5'-nucleotidase family.</text>
</comment>
<comment type="caution">
    <text evidence="14">The sequence shown here is derived from an EMBL/GenBank/DDBJ whole genome shotgun (WGS) entry which is preliminary data.</text>
</comment>
<evidence type="ECO:0000313" key="15">
    <source>
        <dbReference type="Proteomes" id="UP001646157"/>
    </source>
</evidence>
<comment type="catalytic activity">
    <reaction evidence="1">
        <text>a ribonucleoside 3'-phosphate + H2O = a ribonucleoside + phosphate</text>
        <dbReference type="Rhea" id="RHEA:10144"/>
        <dbReference type="ChEBI" id="CHEBI:13197"/>
        <dbReference type="ChEBI" id="CHEBI:15377"/>
        <dbReference type="ChEBI" id="CHEBI:18254"/>
        <dbReference type="ChEBI" id="CHEBI:43474"/>
        <dbReference type="EC" id="3.1.3.6"/>
    </reaction>
</comment>
<dbReference type="Gene3D" id="3.60.21.10">
    <property type="match status" value="1"/>
</dbReference>
<dbReference type="NCBIfam" id="NF006938">
    <property type="entry name" value="PRK09420.1"/>
    <property type="match status" value="1"/>
</dbReference>
<accession>A0ABS2NCH2</accession>
<comment type="cofactor">
    <cofactor evidence="3">
        <name>a divalent metal cation</name>
        <dbReference type="ChEBI" id="CHEBI:60240"/>
    </cofactor>
</comment>